<dbReference type="Proteomes" id="UP000001357">
    <property type="component" value="Unassembled WGS sequence"/>
</dbReference>
<dbReference type="AlphaFoldDB" id="A9VBT0"/>
<dbReference type="EMBL" id="CH991578">
    <property type="protein sequence ID" value="EDQ85031.1"/>
    <property type="molecule type" value="Genomic_DNA"/>
</dbReference>
<organism evidence="1 2">
    <name type="scientific">Monosiga brevicollis</name>
    <name type="common">Choanoflagellate</name>
    <dbReference type="NCBI Taxonomy" id="81824"/>
    <lineage>
        <taxon>Eukaryota</taxon>
        <taxon>Choanoflagellata</taxon>
        <taxon>Craspedida</taxon>
        <taxon>Salpingoecidae</taxon>
        <taxon>Monosiga</taxon>
    </lineage>
</organism>
<dbReference type="InParanoid" id="A9VBT0"/>
<dbReference type="GeneID" id="5895428"/>
<protein>
    <submittedName>
        <fullName evidence="1">Uncharacterized protein</fullName>
    </submittedName>
</protein>
<accession>A9VBT0</accession>
<gene>
    <name evidence="1" type="ORF">MONBRDRAFT_34440</name>
</gene>
<proteinExistence type="predicted"/>
<evidence type="ECO:0000313" key="2">
    <source>
        <dbReference type="Proteomes" id="UP000001357"/>
    </source>
</evidence>
<sequence length="427" mass="46808">MAGGKATKSGRTAAVGRLDAAALKLLRRLAERYAAEFAVTEQKTRQILRALLDKLPDTSALKRKILANETQALRHFAGFLKDCRNQNAQSEFLASPQTCARACHSLAAQASNLPDWERVMLAAVLKRDEYRAIADTLTQKLVTRSPPPTAAEAARWMALCHKCMVVGASIKTIEANLQLYLRAFAMAADTASKPEELTAWRQLADHTTRFHLALLRSAHLTQSLGDVLAAMYAHHLDMQLRMHAEEPVDVSRAVAQLTVLSRGDVRVALDAALQVTVYEPAETRPVLLGLLQAVLDLAQRNLLRHADTSGAQALAYRVVLVLRQLRVLDEAVALSRVRSLALKTRHMAVAFLQEARPALVADLEANSRDVVLFIVHSEDEEFQQFVDLACSPVDGDENEDEAQATGEMDAPLFILDTAGTTVVTRSG</sequence>
<dbReference type="KEGG" id="mbr:MONBRDRAFT_34440"/>
<dbReference type="RefSeq" id="XP_001750201.1">
    <property type="nucleotide sequence ID" value="XM_001750149.1"/>
</dbReference>
<keyword evidence="2" id="KW-1185">Reference proteome</keyword>
<name>A9VBT0_MONBE</name>
<reference evidence="1 2" key="1">
    <citation type="journal article" date="2008" name="Nature">
        <title>The genome of the choanoflagellate Monosiga brevicollis and the origin of metazoans.</title>
        <authorList>
            <consortium name="JGI Sequencing"/>
            <person name="King N."/>
            <person name="Westbrook M.J."/>
            <person name="Young S.L."/>
            <person name="Kuo A."/>
            <person name="Abedin M."/>
            <person name="Chapman J."/>
            <person name="Fairclough S."/>
            <person name="Hellsten U."/>
            <person name="Isogai Y."/>
            <person name="Letunic I."/>
            <person name="Marr M."/>
            <person name="Pincus D."/>
            <person name="Putnam N."/>
            <person name="Rokas A."/>
            <person name="Wright K.J."/>
            <person name="Zuzow R."/>
            <person name="Dirks W."/>
            <person name="Good M."/>
            <person name="Goodstein D."/>
            <person name="Lemons D."/>
            <person name="Li W."/>
            <person name="Lyons J.B."/>
            <person name="Morris A."/>
            <person name="Nichols S."/>
            <person name="Richter D.J."/>
            <person name="Salamov A."/>
            <person name="Bork P."/>
            <person name="Lim W.A."/>
            <person name="Manning G."/>
            <person name="Miller W.T."/>
            <person name="McGinnis W."/>
            <person name="Shapiro H."/>
            <person name="Tjian R."/>
            <person name="Grigoriev I.V."/>
            <person name="Rokhsar D."/>
        </authorList>
    </citation>
    <scope>NUCLEOTIDE SEQUENCE [LARGE SCALE GENOMIC DNA]</scope>
    <source>
        <strain evidence="2">MX1 / ATCC 50154</strain>
    </source>
</reference>
<evidence type="ECO:0000313" key="1">
    <source>
        <dbReference type="EMBL" id="EDQ85031.1"/>
    </source>
</evidence>